<evidence type="ECO:0000313" key="1">
    <source>
        <dbReference type="EMBL" id="TLG72057.1"/>
    </source>
</evidence>
<organism evidence="1 2">
    <name type="scientific">Culicoidibacter larvae</name>
    <dbReference type="NCBI Taxonomy" id="2579976"/>
    <lineage>
        <taxon>Bacteria</taxon>
        <taxon>Bacillati</taxon>
        <taxon>Bacillota</taxon>
        <taxon>Culicoidibacteria</taxon>
        <taxon>Culicoidibacterales</taxon>
        <taxon>Culicoidibacteraceae</taxon>
        <taxon>Culicoidibacter</taxon>
    </lineage>
</organism>
<proteinExistence type="predicted"/>
<dbReference type="NCBIfam" id="TIGR01537">
    <property type="entry name" value="portal_HK97"/>
    <property type="match status" value="1"/>
</dbReference>
<dbReference type="OrthoDB" id="395750at2"/>
<dbReference type="Pfam" id="PF04860">
    <property type="entry name" value="Phage_portal"/>
    <property type="match status" value="1"/>
</dbReference>
<dbReference type="AlphaFoldDB" id="A0A5R8Q9F2"/>
<name>A0A5R8Q9F2_9FIRM</name>
<keyword evidence="2" id="KW-1185">Reference proteome</keyword>
<evidence type="ECO:0000313" key="2">
    <source>
        <dbReference type="Proteomes" id="UP000306912"/>
    </source>
</evidence>
<dbReference type="Proteomes" id="UP000306912">
    <property type="component" value="Unassembled WGS sequence"/>
</dbReference>
<dbReference type="InterPro" id="IPR006944">
    <property type="entry name" value="Phage/GTA_portal"/>
</dbReference>
<dbReference type="InParanoid" id="A0A5R8Q9F2"/>
<dbReference type="EMBL" id="VBWP01000009">
    <property type="protein sequence ID" value="TLG72057.1"/>
    <property type="molecule type" value="Genomic_DNA"/>
</dbReference>
<reference evidence="1 2" key="1">
    <citation type="submission" date="2019-05" db="EMBL/GenBank/DDBJ databases">
        <title>Culicoidintestinum kansasii gen. nov., sp. nov. from the gastrointestinal tract of the biting midge, Culicoides sonorensis.</title>
        <authorList>
            <person name="Neupane S."/>
            <person name="Ghosh A."/>
            <person name="Gunther S."/>
            <person name="Martin K."/>
            <person name="Zurek L."/>
        </authorList>
    </citation>
    <scope>NUCLEOTIDE SEQUENCE [LARGE SCALE GENOMIC DNA]</scope>
    <source>
        <strain evidence="1 2">CS-1</strain>
    </source>
</reference>
<comment type="caution">
    <text evidence="1">The sequence shown here is derived from an EMBL/GenBank/DDBJ whole genome shotgun (WGS) entry which is preliminary data.</text>
</comment>
<accession>A0A5R8Q9F2</accession>
<sequence length="399" mass="44869">MERRDNLGLFNFWKSKNSSSFLEIPIVAGGSADEDKFKLLAISSAVDLIANAIAMCEFRTFEKDSEVKKMNYYMLNIKPNPNQNAIEFWKAVIEKLYFDNEALVVSIPDGQNNYLYLASSFDRDDYVLKPKYFNNVVIDDLSLNRSFKRDDVFYFRLNDNSAISMIDDYYSTFGKVIASTLSSYKAGKAFRGIVNISAAMSAQDDAEKKIKQYFEKLFNALSSDKPVQLVPLQEGMKFEDLNNQYKSSSFEDTKNALGMVKDDVAMALHIPAGLLKGDLADVEAQTKNFISFCINPIVELLASEINRQLYKPSEFLQGDSVFIDTTRVVYINPFEVAEKIDKLIATSVYSPDEIRIKLGDRATGEAGMQKRYLTKNYGELTLKGGENGAGSNEQSSNGD</sequence>
<dbReference type="InterPro" id="IPR006427">
    <property type="entry name" value="Portal_HK97"/>
</dbReference>
<protein>
    <submittedName>
        <fullName evidence="1">Phage portal protein</fullName>
    </submittedName>
</protein>
<gene>
    <name evidence="1" type="ORF">FEZ08_09495</name>
</gene>